<dbReference type="SMART" id="SM00260">
    <property type="entry name" value="CheW"/>
    <property type="match status" value="1"/>
</dbReference>
<dbReference type="AlphaFoldDB" id="A0A1H7NTZ9"/>
<dbReference type="GO" id="GO:0006935">
    <property type="term" value="P:chemotaxis"/>
    <property type="evidence" value="ECO:0007669"/>
    <property type="project" value="InterPro"/>
</dbReference>
<dbReference type="EMBL" id="FOAP01000005">
    <property type="protein sequence ID" value="SEL27120.1"/>
    <property type="molecule type" value="Genomic_DNA"/>
</dbReference>
<dbReference type="Pfam" id="PF01584">
    <property type="entry name" value="CheW"/>
    <property type="match status" value="1"/>
</dbReference>
<dbReference type="InterPro" id="IPR036061">
    <property type="entry name" value="CheW-like_dom_sf"/>
</dbReference>
<proteinExistence type="predicted"/>
<name>A0A1H7NTZ9_STIAU</name>
<gene>
    <name evidence="2" type="ORF">SAMN05444354_10574</name>
</gene>
<dbReference type="PANTHER" id="PTHR22617:SF23">
    <property type="entry name" value="CHEMOTAXIS PROTEIN CHEW"/>
    <property type="match status" value="1"/>
</dbReference>
<accession>A0A1H7NTZ9</accession>
<dbReference type="OrthoDB" id="9790406at2"/>
<evidence type="ECO:0000313" key="3">
    <source>
        <dbReference type="Proteomes" id="UP000182719"/>
    </source>
</evidence>
<dbReference type="PROSITE" id="PS50851">
    <property type="entry name" value="CHEW"/>
    <property type="match status" value="1"/>
</dbReference>
<dbReference type="Proteomes" id="UP000182719">
    <property type="component" value="Unassembled WGS sequence"/>
</dbReference>
<dbReference type="GO" id="GO:0007165">
    <property type="term" value="P:signal transduction"/>
    <property type="evidence" value="ECO:0007669"/>
    <property type="project" value="InterPro"/>
</dbReference>
<dbReference type="RefSeq" id="WP_075006418.1">
    <property type="nucleotide sequence ID" value="NZ_FOAP01000005.1"/>
</dbReference>
<protein>
    <submittedName>
        <fullName evidence="2">CheW protein</fullName>
    </submittedName>
</protein>
<dbReference type="InterPro" id="IPR002545">
    <property type="entry name" value="CheW-lke_dom"/>
</dbReference>
<dbReference type="InterPro" id="IPR039315">
    <property type="entry name" value="CheW"/>
</dbReference>
<feature type="domain" description="CheW-like" evidence="1">
    <location>
        <begin position="1"/>
        <end position="135"/>
    </location>
</feature>
<reference evidence="3" key="1">
    <citation type="submission" date="2016-10" db="EMBL/GenBank/DDBJ databases">
        <authorList>
            <person name="Varghese N."/>
            <person name="Submissions S."/>
        </authorList>
    </citation>
    <scope>NUCLEOTIDE SEQUENCE [LARGE SCALE GENOMIC DNA]</scope>
    <source>
        <strain evidence="3">DSM 17044</strain>
    </source>
</reference>
<keyword evidence="3" id="KW-1185">Reference proteome</keyword>
<dbReference type="GO" id="GO:0005829">
    <property type="term" value="C:cytosol"/>
    <property type="evidence" value="ECO:0007669"/>
    <property type="project" value="TreeGrafter"/>
</dbReference>
<dbReference type="PANTHER" id="PTHR22617">
    <property type="entry name" value="CHEMOTAXIS SENSOR HISTIDINE KINASE-RELATED"/>
    <property type="match status" value="1"/>
</dbReference>
<organism evidence="2 3">
    <name type="scientific">Stigmatella aurantiaca</name>
    <dbReference type="NCBI Taxonomy" id="41"/>
    <lineage>
        <taxon>Bacteria</taxon>
        <taxon>Pseudomonadati</taxon>
        <taxon>Myxococcota</taxon>
        <taxon>Myxococcia</taxon>
        <taxon>Myxococcales</taxon>
        <taxon>Cystobacterineae</taxon>
        <taxon>Archangiaceae</taxon>
        <taxon>Stigmatella</taxon>
    </lineage>
</organism>
<dbReference type="Gene3D" id="2.40.50.180">
    <property type="entry name" value="CheA-289, Domain 4"/>
    <property type="match status" value="1"/>
</dbReference>
<dbReference type="SUPFAM" id="SSF50341">
    <property type="entry name" value="CheW-like"/>
    <property type="match status" value="1"/>
</dbReference>
<dbReference type="Gene3D" id="2.30.30.40">
    <property type="entry name" value="SH3 Domains"/>
    <property type="match status" value="1"/>
</dbReference>
<evidence type="ECO:0000259" key="1">
    <source>
        <dbReference type="PROSITE" id="PS50851"/>
    </source>
</evidence>
<sequence length="141" mass="15244">MRHVIFRVEKEHYGLPLSAVREVVVPPERFTRVPRAPPAVSGVMNFRGRVVTVVEMRQLLSLPAGQNPPARVLLLDRGRRDLGFLVTDVEGIEALERVSAAAPGKAVPAVRGVARLKGLGVTVLDPEGLDAAVLALFTPQK</sequence>
<evidence type="ECO:0000313" key="2">
    <source>
        <dbReference type="EMBL" id="SEL27120.1"/>
    </source>
</evidence>